<gene>
    <name evidence="1" type="ORF">G6O67_005000</name>
</gene>
<dbReference type="EMBL" id="JAAVMX010000005">
    <property type="protein sequence ID" value="KAF4508648.1"/>
    <property type="molecule type" value="Genomic_DNA"/>
</dbReference>
<dbReference type="PANTHER" id="PTHR46035">
    <property type="entry name" value="TETRATRICOPEPTIDE REPEAT PROTEIN 4"/>
    <property type="match status" value="1"/>
</dbReference>
<accession>A0A8H4PQN9</accession>
<evidence type="ECO:0000313" key="1">
    <source>
        <dbReference type="EMBL" id="KAF4508648.1"/>
    </source>
</evidence>
<evidence type="ECO:0008006" key="3">
    <source>
        <dbReference type="Google" id="ProtNLM"/>
    </source>
</evidence>
<dbReference type="GO" id="GO:0030544">
    <property type="term" value="F:Hsp70 protein binding"/>
    <property type="evidence" value="ECO:0007669"/>
    <property type="project" value="TreeGrafter"/>
</dbReference>
<dbReference type="GO" id="GO:0005634">
    <property type="term" value="C:nucleus"/>
    <property type="evidence" value="ECO:0007669"/>
    <property type="project" value="TreeGrafter"/>
</dbReference>
<dbReference type="GO" id="GO:0051879">
    <property type="term" value="F:Hsp90 protein binding"/>
    <property type="evidence" value="ECO:0007669"/>
    <property type="project" value="TreeGrafter"/>
</dbReference>
<dbReference type="SUPFAM" id="SSF48452">
    <property type="entry name" value="TPR-like"/>
    <property type="match status" value="1"/>
</dbReference>
<comment type="caution">
    <text evidence="1">The sequence shown here is derived from an EMBL/GenBank/DDBJ whole genome shotgun (WGS) entry which is preliminary data.</text>
</comment>
<proteinExistence type="predicted"/>
<keyword evidence="2" id="KW-1185">Reference proteome</keyword>
<dbReference type="AlphaFoldDB" id="A0A8H4PQN9"/>
<dbReference type="InterPro" id="IPR011990">
    <property type="entry name" value="TPR-like_helical_dom_sf"/>
</dbReference>
<protein>
    <recommendedName>
        <fullName evidence="3">Tetratricopeptide repeat domain containing protein</fullName>
    </recommendedName>
</protein>
<reference evidence="1 2" key="1">
    <citation type="journal article" date="2020" name="Genome Biol. Evol.">
        <title>A new high-quality draft genome assembly of the Chinese cordyceps Ophiocordyceps sinensis.</title>
        <authorList>
            <person name="Shu R."/>
            <person name="Zhang J."/>
            <person name="Meng Q."/>
            <person name="Zhang H."/>
            <person name="Zhou G."/>
            <person name="Li M."/>
            <person name="Wu P."/>
            <person name="Zhao Y."/>
            <person name="Chen C."/>
            <person name="Qin Q."/>
        </authorList>
    </citation>
    <scope>NUCLEOTIDE SEQUENCE [LARGE SCALE GENOMIC DNA]</scope>
    <source>
        <strain evidence="1 2">IOZ07</strain>
    </source>
</reference>
<sequence length="204" mass="22706">MSDLTHFDLLPLRMDPQSKALGATKRWRALDAELEQLNTLHRSLLSLDGGAGGVPPPPIPVNPKRTGNVTKLRDNGNAEYRKHKYAEAIRLYTLGIQMALTRPLWEPAALVREEVSGLLANRAQAHMAMSNWPEGAVDAEGSVEARRVGNAKGWWRRGRCLVEMGRLEEAREWVRSGLEVEGEEAELVSLLREIEGSIDKKKAP</sequence>
<dbReference type="GO" id="GO:0006457">
    <property type="term" value="P:protein folding"/>
    <property type="evidence" value="ECO:0007669"/>
    <property type="project" value="TreeGrafter"/>
</dbReference>
<dbReference type="Gene3D" id="1.25.40.10">
    <property type="entry name" value="Tetratricopeptide repeat domain"/>
    <property type="match status" value="1"/>
</dbReference>
<dbReference type="Proteomes" id="UP000557566">
    <property type="component" value="Unassembled WGS sequence"/>
</dbReference>
<dbReference type="GO" id="GO:0005829">
    <property type="term" value="C:cytosol"/>
    <property type="evidence" value="ECO:0007669"/>
    <property type="project" value="TreeGrafter"/>
</dbReference>
<dbReference type="OrthoDB" id="433738at2759"/>
<dbReference type="PANTHER" id="PTHR46035:SF3">
    <property type="entry name" value="TRANSLOCATION PROTEIN SEC72"/>
    <property type="match status" value="1"/>
</dbReference>
<name>A0A8H4PQN9_9HYPO</name>
<evidence type="ECO:0000313" key="2">
    <source>
        <dbReference type="Proteomes" id="UP000557566"/>
    </source>
</evidence>
<organism evidence="1 2">
    <name type="scientific">Ophiocordyceps sinensis</name>
    <dbReference type="NCBI Taxonomy" id="72228"/>
    <lineage>
        <taxon>Eukaryota</taxon>
        <taxon>Fungi</taxon>
        <taxon>Dikarya</taxon>
        <taxon>Ascomycota</taxon>
        <taxon>Pezizomycotina</taxon>
        <taxon>Sordariomycetes</taxon>
        <taxon>Hypocreomycetidae</taxon>
        <taxon>Hypocreales</taxon>
        <taxon>Ophiocordycipitaceae</taxon>
        <taxon>Ophiocordyceps</taxon>
    </lineage>
</organism>